<evidence type="ECO:0000256" key="1">
    <source>
        <dbReference type="SAM" id="MobiDB-lite"/>
    </source>
</evidence>
<comment type="caution">
    <text evidence="2">The sequence shown here is derived from an EMBL/GenBank/DDBJ whole genome shotgun (WGS) entry which is preliminary data.</text>
</comment>
<proteinExistence type="predicted"/>
<protein>
    <submittedName>
        <fullName evidence="2">Uncharacterized protein</fullName>
    </submittedName>
</protein>
<dbReference type="RefSeq" id="WP_168992948.1">
    <property type="nucleotide sequence ID" value="NZ_JABBMI010000055.1"/>
</dbReference>
<name>A0ABX1SNV5_STACP</name>
<accession>A0ABX1SNV5</accession>
<sequence length="67" mass="7849">MAEPMKQQQYEETTEQSEKAKKKKNPNIFKRGINRVKSDIKYSSKIEEGSPIDGARKLYRAMFPKKN</sequence>
<dbReference type="EMBL" id="JABBMI010000055">
    <property type="protein sequence ID" value="NMK53986.1"/>
    <property type="molecule type" value="Genomic_DNA"/>
</dbReference>
<feature type="region of interest" description="Disordered" evidence="1">
    <location>
        <begin position="1"/>
        <end position="32"/>
    </location>
</feature>
<reference evidence="2 3" key="1">
    <citation type="submission" date="2020-04" db="EMBL/GenBank/DDBJ databases">
        <title>The Epidemiology and Molecular Characteristics of Linezolid-Resistant Staphylococcus capitis in Huashan Hospital, Shanghai.</title>
        <authorList>
            <person name="Ding L."/>
            <person name="Li P."/>
            <person name="Yang Y."/>
            <person name="Lin D."/>
            <person name="Xu X."/>
        </authorList>
    </citation>
    <scope>NUCLEOTIDE SEQUENCE [LARGE SCALE GENOMIC DNA]</scope>
    <source>
        <strain evidence="2 3">17-84</strain>
    </source>
</reference>
<dbReference type="Proteomes" id="UP000538955">
    <property type="component" value="Unassembled WGS sequence"/>
</dbReference>
<keyword evidence="3" id="KW-1185">Reference proteome</keyword>
<gene>
    <name evidence="2" type="ORF">HHM24_04365</name>
</gene>
<organism evidence="2 3">
    <name type="scientific">Staphylococcus capitis</name>
    <dbReference type="NCBI Taxonomy" id="29388"/>
    <lineage>
        <taxon>Bacteria</taxon>
        <taxon>Bacillati</taxon>
        <taxon>Bacillota</taxon>
        <taxon>Bacilli</taxon>
        <taxon>Bacillales</taxon>
        <taxon>Staphylococcaceae</taxon>
        <taxon>Staphylococcus</taxon>
    </lineage>
</organism>
<evidence type="ECO:0000313" key="2">
    <source>
        <dbReference type="EMBL" id="NMK53986.1"/>
    </source>
</evidence>
<evidence type="ECO:0000313" key="3">
    <source>
        <dbReference type="Proteomes" id="UP000538955"/>
    </source>
</evidence>